<dbReference type="InterPro" id="IPR000515">
    <property type="entry name" value="MetI-like"/>
</dbReference>
<feature type="transmembrane region" description="Helical" evidence="7">
    <location>
        <begin position="128"/>
        <end position="150"/>
    </location>
</feature>
<evidence type="ECO:0000256" key="4">
    <source>
        <dbReference type="ARBA" id="ARBA00022692"/>
    </source>
</evidence>
<evidence type="ECO:0000256" key="3">
    <source>
        <dbReference type="ARBA" id="ARBA00022475"/>
    </source>
</evidence>
<comment type="similarity">
    <text evidence="7">Belongs to the binding-protein-dependent transport system permease family.</text>
</comment>
<keyword evidence="5 7" id="KW-1133">Transmembrane helix</keyword>
<dbReference type="PANTHER" id="PTHR43744">
    <property type="entry name" value="ABC TRANSPORTER PERMEASE PROTEIN MG189-RELATED-RELATED"/>
    <property type="match status" value="1"/>
</dbReference>
<dbReference type="GO" id="GO:0005886">
    <property type="term" value="C:plasma membrane"/>
    <property type="evidence" value="ECO:0007669"/>
    <property type="project" value="UniProtKB-SubCell"/>
</dbReference>
<dbReference type="CDD" id="cd06261">
    <property type="entry name" value="TM_PBP2"/>
    <property type="match status" value="1"/>
</dbReference>
<evidence type="ECO:0000313" key="11">
    <source>
        <dbReference type="Proteomes" id="UP000638648"/>
    </source>
</evidence>
<evidence type="ECO:0000256" key="7">
    <source>
        <dbReference type="RuleBase" id="RU363032"/>
    </source>
</evidence>
<accession>A0A927N6A7</accession>
<keyword evidence="6 7" id="KW-0472">Membrane</keyword>
<dbReference type="SUPFAM" id="SSF161098">
    <property type="entry name" value="MetI-like"/>
    <property type="match status" value="1"/>
</dbReference>
<feature type="transmembrane region" description="Helical" evidence="7">
    <location>
        <begin position="205"/>
        <end position="227"/>
    </location>
</feature>
<comment type="caution">
    <text evidence="10">The sequence shown here is derived from an EMBL/GenBank/DDBJ whole genome shotgun (WGS) entry which is preliminary data.</text>
</comment>
<feature type="region of interest" description="Disordered" evidence="8">
    <location>
        <begin position="1"/>
        <end position="25"/>
    </location>
</feature>
<evidence type="ECO:0000256" key="8">
    <source>
        <dbReference type="SAM" id="MobiDB-lite"/>
    </source>
</evidence>
<feature type="transmembrane region" description="Helical" evidence="7">
    <location>
        <begin position="37"/>
        <end position="57"/>
    </location>
</feature>
<dbReference type="Pfam" id="PF00528">
    <property type="entry name" value="BPD_transp_1"/>
    <property type="match status" value="1"/>
</dbReference>
<keyword evidence="2 7" id="KW-0813">Transport</keyword>
<evidence type="ECO:0000256" key="5">
    <source>
        <dbReference type="ARBA" id="ARBA00022989"/>
    </source>
</evidence>
<evidence type="ECO:0000313" key="10">
    <source>
        <dbReference type="EMBL" id="MBE1609295.1"/>
    </source>
</evidence>
<reference evidence="10" key="1">
    <citation type="submission" date="2020-10" db="EMBL/GenBank/DDBJ databases">
        <title>Sequencing the genomes of 1000 actinobacteria strains.</title>
        <authorList>
            <person name="Klenk H.-P."/>
        </authorList>
    </citation>
    <scope>NUCLEOTIDE SEQUENCE</scope>
    <source>
        <strain evidence="10">DSM 45354</strain>
    </source>
</reference>
<keyword evidence="11" id="KW-1185">Reference proteome</keyword>
<dbReference type="Proteomes" id="UP000638648">
    <property type="component" value="Unassembled WGS sequence"/>
</dbReference>
<gene>
    <name evidence="10" type="ORF">HEB94_006143</name>
</gene>
<feature type="domain" description="ABC transmembrane type-1" evidence="9">
    <location>
        <begin position="93"/>
        <end position="284"/>
    </location>
</feature>
<dbReference type="PANTHER" id="PTHR43744:SF3">
    <property type="entry name" value="LACTOSE TRANSPORT SYSTEM PERMEASE PROTEIN LACG"/>
    <property type="match status" value="1"/>
</dbReference>
<proteinExistence type="inferred from homology"/>
<dbReference type="GO" id="GO:0055085">
    <property type="term" value="P:transmembrane transport"/>
    <property type="evidence" value="ECO:0007669"/>
    <property type="project" value="InterPro"/>
</dbReference>
<protein>
    <submittedName>
        <fullName evidence="10">ABC-type glycerol-3-phosphate transport system permease component</fullName>
    </submittedName>
</protein>
<comment type="subcellular location">
    <subcellularLocation>
        <location evidence="1 7">Cell membrane</location>
        <topology evidence="1 7">Multi-pass membrane protein</topology>
    </subcellularLocation>
</comment>
<feature type="compositionally biased region" description="Polar residues" evidence="8">
    <location>
        <begin position="1"/>
        <end position="15"/>
    </location>
</feature>
<evidence type="ECO:0000256" key="1">
    <source>
        <dbReference type="ARBA" id="ARBA00004651"/>
    </source>
</evidence>
<name>A0A927N6A7_9ACTN</name>
<feature type="transmembrane region" description="Helical" evidence="7">
    <location>
        <begin position="162"/>
        <end position="184"/>
    </location>
</feature>
<keyword evidence="3" id="KW-1003">Cell membrane</keyword>
<feature type="transmembrane region" description="Helical" evidence="7">
    <location>
        <begin position="263"/>
        <end position="284"/>
    </location>
</feature>
<organism evidence="10 11">
    <name type="scientific">Actinopolymorpha pittospori</name>
    <dbReference type="NCBI Taxonomy" id="648752"/>
    <lineage>
        <taxon>Bacteria</taxon>
        <taxon>Bacillati</taxon>
        <taxon>Actinomycetota</taxon>
        <taxon>Actinomycetes</taxon>
        <taxon>Propionibacteriales</taxon>
        <taxon>Actinopolymorphaceae</taxon>
        <taxon>Actinopolymorpha</taxon>
    </lineage>
</organism>
<dbReference type="EMBL" id="JADBEM010000001">
    <property type="protein sequence ID" value="MBE1609295.1"/>
    <property type="molecule type" value="Genomic_DNA"/>
</dbReference>
<dbReference type="RefSeq" id="WP_192752895.1">
    <property type="nucleotide sequence ID" value="NZ_BAABJL010000142.1"/>
</dbReference>
<dbReference type="PROSITE" id="PS50928">
    <property type="entry name" value="ABC_TM1"/>
    <property type="match status" value="1"/>
</dbReference>
<evidence type="ECO:0000256" key="6">
    <source>
        <dbReference type="ARBA" id="ARBA00023136"/>
    </source>
</evidence>
<evidence type="ECO:0000259" key="9">
    <source>
        <dbReference type="PROSITE" id="PS50928"/>
    </source>
</evidence>
<dbReference type="AlphaFoldDB" id="A0A927N6A7"/>
<dbReference type="InterPro" id="IPR035906">
    <property type="entry name" value="MetI-like_sf"/>
</dbReference>
<dbReference type="Gene3D" id="1.10.3720.10">
    <property type="entry name" value="MetI-like"/>
    <property type="match status" value="1"/>
</dbReference>
<evidence type="ECO:0000256" key="2">
    <source>
        <dbReference type="ARBA" id="ARBA00022448"/>
    </source>
</evidence>
<keyword evidence="4 7" id="KW-0812">Transmembrane</keyword>
<feature type="transmembrane region" description="Helical" evidence="7">
    <location>
        <begin position="91"/>
        <end position="116"/>
    </location>
</feature>
<sequence>MSASVTTGLSRSATRTGDAGVSRRPGDRLSVGIGKHAVLLVFAAISLFPVVLVVSTALKSAIDVRTDPFGLFGSFSFQNFVVAWTDGRFGAFLWNSVLLSVPTTVVVVALSTAAGYAFARCPFPGRGIAFYAVVLGLLVPFFTFMIPLYFQLRDIGLLDTLIGVQLVLVSTGLSFGTFFMRSFFVDLPDELEQAARVDGASEWRIFWYVMTPLVRSGAGALAVFTFLQNWNNFLVPLLYLPGGDYTPLTAGLYLFASGRTIEVGPLAAGTLITILPVMALFVAAQRQVIRGFIAGSVKG</sequence>